<organism evidence="2 3">
    <name type="scientific">Dipteronia dyeriana</name>
    <dbReference type="NCBI Taxonomy" id="168575"/>
    <lineage>
        <taxon>Eukaryota</taxon>
        <taxon>Viridiplantae</taxon>
        <taxon>Streptophyta</taxon>
        <taxon>Embryophyta</taxon>
        <taxon>Tracheophyta</taxon>
        <taxon>Spermatophyta</taxon>
        <taxon>Magnoliopsida</taxon>
        <taxon>eudicotyledons</taxon>
        <taxon>Gunneridae</taxon>
        <taxon>Pentapetalae</taxon>
        <taxon>rosids</taxon>
        <taxon>malvids</taxon>
        <taxon>Sapindales</taxon>
        <taxon>Sapindaceae</taxon>
        <taxon>Hippocastanoideae</taxon>
        <taxon>Acereae</taxon>
        <taxon>Dipteronia</taxon>
    </lineage>
</organism>
<evidence type="ECO:0000313" key="3">
    <source>
        <dbReference type="Proteomes" id="UP001280121"/>
    </source>
</evidence>
<comment type="caution">
    <text evidence="2">The sequence shown here is derived from an EMBL/GenBank/DDBJ whole genome shotgun (WGS) entry which is preliminary data.</text>
</comment>
<keyword evidence="3" id="KW-1185">Reference proteome</keyword>
<name>A0AAD9TMP7_9ROSI</name>
<accession>A0AAD9TMP7</accession>
<proteinExistence type="predicted"/>
<sequence>MDEKLLFIFLSLIAVMTTPPSTPYFSPSPLATSSATATVEPTVVTPTSNSITTGEPTIVTPTSNPTAQANAFYLHGNLISLNASSQIPLKLSKGGGNYTSWKSQMTNLLFSYGLLSFIDRSHPCPPKTDHKHLF</sequence>
<keyword evidence="1" id="KW-0732">Signal</keyword>
<dbReference type="Proteomes" id="UP001280121">
    <property type="component" value="Unassembled WGS sequence"/>
</dbReference>
<protein>
    <recommendedName>
        <fullName evidence="4">Retrotransposon Copia-like N-terminal domain-containing protein</fullName>
    </recommendedName>
</protein>
<evidence type="ECO:0000256" key="1">
    <source>
        <dbReference type="SAM" id="SignalP"/>
    </source>
</evidence>
<feature type="signal peptide" evidence="1">
    <location>
        <begin position="1"/>
        <end position="17"/>
    </location>
</feature>
<evidence type="ECO:0000313" key="2">
    <source>
        <dbReference type="EMBL" id="KAK2638350.1"/>
    </source>
</evidence>
<evidence type="ECO:0008006" key="4">
    <source>
        <dbReference type="Google" id="ProtNLM"/>
    </source>
</evidence>
<feature type="chain" id="PRO_5042284776" description="Retrotransposon Copia-like N-terminal domain-containing protein" evidence="1">
    <location>
        <begin position="18"/>
        <end position="134"/>
    </location>
</feature>
<dbReference type="AlphaFoldDB" id="A0AAD9TMP7"/>
<dbReference type="EMBL" id="JANJYI010000008">
    <property type="protein sequence ID" value="KAK2638350.1"/>
    <property type="molecule type" value="Genomic_DNA"/>
</dbReference>
<gene>
    <name evidence="2" type="ORF">Ddye_026145</name>
</gene>
<reference evidence="2" key="1">
    <citation type="journal article" date="2023" name="Plant J.">
        <title>Genome sequences and population genomics provide insights into the demographic history, inbreeding, and mutation load of two 'living fossil' tree species of Dipteronia.</title>
        <authorList>
            <person name="Feng Y."/>
            <person name="Comes H.P."/>
            <person name="Chen J."/>
            <person name="Zhu S."/>
            <person name="Lu R."/>
            <person name="Zhang X."/>
            <person name="Li P."/>
            <person name="Qiu J."/>
            <person name="Olsen K.M."/>
            <person name="Qiu Y."/>
        </authorList>
    </citation>
    <scope>NUCLEOTIDE SEQUENCE</scope>
    <source>
        <strain evidence="2">KIB01</strain>
    </source>
</reference>